<evidence type="ECO:0000256" key="3">
    <source>
        <dbReference type="ARBA" id="ARBA00016937"/>
    </source>
</evidence>
<sequence length="313" mass="35961">MSKKVAHKKKYRGNKKHDQNKKKKISSIAKLPSSSEEYSSNWQKLSGQISQNSTKKHPEKKRPMKKKEKEVQESKPDIWFDDVDVELLDPEDRPDNPPEVNDEARPFMNRSGKISLVKEKSFEGLTKVVGIDCEMVGVGFQGSRSVLARVSIVNIFGKTMYDKFVKPMEKVTDYRTTVSGIRPSDVVDGEEFKVVQKEVASILDNRILVGHALKHDLKVLFLGHSEQQIRDTSLYKPFRELFNGRTPSLKKLTAKLLSVSVQEGEHSPVEDARAAVRLYTMFRTEWEKSLKKVKPKKRQMQGFFRAQEHLWSS</sequence>
<evidence type="ECO:0000256" key="2">
    <source>
        <dbReference type="ARBA" id="ARBA00010489"/>
    </source>
</evidence>
<proteinExistence type="evidence at transcript level"/>
<reference evidence="10" key="1">
    <citation type="submission" date="2009-03" db="EMBL/GenBank/DDBJ databases">
        <title>Caligus rogercresseyi ESTs and full-length cDNAs.</title>
        <authorList>
            <person name="Yasuike M."/>
            <person name="von Schalburg K."/>
            <person name="Cooper G."/>
            <person name="Leong J."/>
            <person name="Jones S.R.M."/>
            <person name="Koop B.F."/>
        </authorList>
    </citation>
    <scope>NUCLEOTIDE SEQUENCE</scope>
    <source>
        <tissue evidence="10">Whole body</tissue>
    </source>
</reference>
<comment type="similarity">
    <text evidence="2">Belongs to the REXO4 family.</text>
</comment>
<dbReference type="PANTHER" id="PTHR12801:SF158">
    <property type="entry name" value="RNA EXONUCLEASE 4"/>
    <property type="match status" value="1"/>
</dbReference>
<dbReference type="Gene3D" id="3.30.420.10">
    <property type="entry name" value="Ribonuclease H-like superfamily/Ribonuclease H"/>
    <property type="match status" value="1"/>
</dbReference>
<keyword evidence="7" id="KW-0539">Nucleus</keyword>
<dbReference type="CDD" id="cd06144">
    <property type="entry name" value="REX4_like"/>
    <property type="match status" value="1"/>
</dbReference>
<dbReference type="InterPro" id="IPR012337">
    <property type="entry name" value="RNaseH-like_sf"/>
</dbReference>
<keyword evidence="5" id="KW-0378">Hydrolase</keyword>
<dbReference type="GO" id="GO:0003676">
    <property type="term" value="F:nucleic acid binding"/>
    <property type="evidence" value="ECO:0007669"/>
    <property type="project" value="InterPro"/>
</dbReference>
<dbReference type="Pfam" id="PF00929">
    <property type="entry name" value="RNase_T"/>
    <property type="match status" value="1"/>
</dbReference>
<organism evidence="10">
    <name type="scientific">Caligus rogercresseyi</name>
    <name type="common">Sea louse</name>
    <dbReference type="NCBI Taxonomy" id="217165"/>
    <lineage>
        <taxon>Eukaryota</taxon>
        <taxon>Metazoa</taxon>
        <taxon>Ecdysozoa</taxon>
        <taxon>Arthropoda</taxon>
        <taxon>Crustacea</taxon>
        <taxon>Multicrustacea</taxon>
        <taxon>Hexanauplia</taxon>
        <taxon>Copepoda</taxon>
        <taxon>Siphonostomatoida</taxon>
        <taxon>Caligidae</taxon>
        <taxon>Caligus</taxon>
    </lineage>
</organism>
<dbReference type="InterPro" id="IPR013520">
    <property type="entry name" value="Ribonucl_H"/>
</dbReference>
<feature type="region of interest" description="Disordered" evidence="8">
    <location>
        <begin position="1"/>
        <end position="74"/>
    </location>
</feature>
<dbReference type="SMART" id="SM00479">
    <property type="entry name" value="EXOIII"/>
    <property type="match status" value="1"/>
</dbReference>
<evidence type="ECO:0000256" key="7">
    <source>
        <dbReference type="ARBA" id="ARBA00023242"/>
    </source>
</evidence>
<dbReference type="SUPFAM" id="SSF53098">
    <property type="entry name" value="Ribonuclease H-like"/>
    <property type="match status" value="1"/>
</dbReference>
<keyword evidence="4" id="KW-0540">Nuclease</keyword>
<feature type="compositionally biased region" description="Polar residues" evidence="8">
    <location>
        <begin position="32"/>
        <end position="53"/>
    </location>
</feature>
<dbReference type="GO" id="GO:0008408">
    <property type="term" value="F:3'-5' exonuclease activity"/>
    <property type="evidence" value="ECO:0007669"/>
    <property type="project" value="InterPro"/>
</dbReference>
<gene>
    <name evidence="10" type="primary">REXO4</name>
</gene>
<evidence type="ECO:0000259" key="9">
    <source>
        <dbReference type="SMART" id="SM00479"/>
    </source>
</evidence>
<evidence type="ECO:0000256" key="4">
    <source>
        <dbReference type="ARBA" id="ARBA00022722"/>
    </source>
</evidence>
<feature type="compositionally biased region" description="Basic residues" evidence="8">
    <location>
        <begin position="54"/>
        <end position="66"/>
    </location>
</feature>
<dbReference type="EMBL" id="BT076489">
    <property type="protein sequence ID" value="ACO10913.1"/>
    <property type="molecule type" value="mRNA"/>
</dbReference>
<dbReference type="InterPro" id="IPR037431">
    <property type="entry name" value="REX4_DEDDh_dom"/>
</dbReference>
<dbReference type="InterPro" id="IPR047021">
    <property type="entry name" value="REXO1/3/4-like"/>
</dbReference>
<dbReference type="InterPro" id="IPR036397">
    <property type="entry name" value="RNaseH_sf"/>
</dbReference>
<dbReference type="FunFam" id="3.30.420.10:FF:000007">
    <property type="entry name" value="Interferon-stimulated exonuclease gene 20"/>
    <property type="match status" value="1"/>
</dbReference>
<dbReference type="GO" id="GO:0006364">
    <property type="term" value="P:rRNA processing"/>
    <property type="evidence" value="ECO:0007669"/>
    <property type="project" value="InterPro"/>
</dbReference>
<evidence type="ECO:0000256" key="8">
    <source>
        <dbReference type="SAM" id="MobiDB-lite"/>
    </source>
</evidence>
<feature type="compositionally biased region" description="Basic residues" evidence="8">
    <location>
        <begin position="1"/>
        <end position="25"/>
    </location>
</feature>
<comment type="subcellular location">
    <subcellularLocation>
        <location evidence="1">Nucleus</location>
    </subcellularLocation>
</comment>
<dbReference type="AlphaFoldDB" id="C1BPG0"/>
<evidence type="ECO:0000256" key="5">
    <source>
        <dbReference type="ARBA" id="ARBA00022801"/>
    </source>
</evidence>
<evidence type="ECO:0000256" key="1">
    <source>
        <dbReference type="ARBA" id="ARBA00004123"/>
    </source>
</evidence>
<dbReference type="GO" id="GO:0005634">
    <property type="term" value="C:nucleus"/>
    <property type="evidence" value="ECO:0007669"/>
    <property type="project" value="UniProtKB-SubCell"/>
</dbReference>
<protein>
    <recommendedName>
        <fullName evidence="3">RNA exonuclease 4</fullName>
    </recommendedName>
</protein>
<feature type="domain" description="Exonuclease" evidence="9">
    <location>
        <begin position="127"/>
        <end position="288"/>
    </location>
</feature>
<accession>C1BPG0</accession>
<evidence type="ECO:0000256" key="6">
    <source>
        <dbReference type="ARBA" id="ARBA00022839"/>
    </source>
</evidence>
<dbReference type="PANTHER" id="PTHR12801">
    <property type="entry name" value="RNA EXONUCLEASE REXO1 / RECO3 FAMILY MEMBER-RELATED"/>
    <property type="match status" value="1"/>
</dbReference>
<name>C1BPG0_CALRO</name>
<evidence type="ECO:0000313" key="10">
    <source>
        <dbReference type="EMBL" id="ACO10913.1"/>
    </source>
</evidence>
<keyword evidence="6 10" id="KW-0269">Exonuclease</keyword>